<dbReference type="Proteomes" id="UP000305517">
    <property type="component" value="Unassembled WGS sequence"/>
</dbReference>
<dbReference type="CDD" id="cd14845">
    <property type="entry name" value="L-Ala-D-Glu_peptidase_like"/>
    <property type="match status" value="1"/>
</dbReference>
<dbReference type="SUPFAM" id="SSF55166">
    <property type="entry name" value="Hedgehog/DD-peptidase"/>
    <property type="match status" value="1"/>
</dbReference>
<dbReference type="OrthoDB" id="9799970at2"/>
<dbReference type="RefSeq" id="WP_138082744.1">
    <property type="nucleotide sequence ID" value="NZ_VAJM01000024.1"/>
</dbReference>
<evidence type="ECO:0000259" key="1">
    <source>
        <dbReference type="Pfam" id="PF13539"/>
    </source>
</evidence>
<protein>
    <submittedName>
        <fullName evidence="2">M15 family metallopeptidase</fullName>
    </submittedName>
</protein>
<accession>A0A5R8WH83</accession>
<dbReference type="InterPro" id="IPR009045">
    <property type="entry name" value="Zn_M74/Hedgehog-like"/>
</dbReference>
<feature type="domain" description="Peptidase M15C" evidence="1">
    <location>
        <begin position="90"/>
        <end position="141"/>
    </location>
</feature>
<gene>
    <name evidence="2" type="ORF">FDY95_26125</name>
</gene>
<sequence>MAAKLTEAQAARQALRLASVRLELRQAYAKALLRWLQDPALVRLGRPIVTEGYRSPAEQDALYAQGRTKPGTIVTYKQGGTSKHNRQPAEAFDVAFLLSSGQVSWSSELLRRFARLMKAANPAIRWGGDWNQFKDNPHFEL</sequence>
<keyword evidence="3" id="KW-1185">Reference proteome</keyword>
<evidence type="ECO:0000313" key="2">
    <source>
        <dbReference type="EMBL" id="TLM87303.1"/>
    </source>
</evidence>
<evidence type="ECO:0000313" key="3">
    <source>
        <dbReference type="Proteomes" id="UP000305517"/>
    </source>
</evidence>
<dbReference type="Pfam" id="PF13539">
    <property type="entry name" value="Peptidase_M15_4"/>
    <property type="match status" value="1"/>
</dbReference>
<dbReference type="EMBL" id="VAJM01000024">
    <property type="protein sequence ID" value="TLM87303.1"/>
    <property type="molecule type" value="Genomic_DNA"/>
</dbReference>
<proteinExistence type="predicted"/>
<organism evidence="2 3">
    <name type="scientific">Hymenobacter jeollabukensis</name>
    <dbReference type="NCBI Taxonomy" id="2025313"/>
    <lineage>
        <taxon>Bacteria</taxon>
        <taxon>Pseudomonadati</taxon>
        <taxon>Bacteroidota</taxon>
        <taxon>Cytophagia</taxon>
        <taxon>Cytophagales</taxon>
        <taxon>Hymenobacteraceae</taxon>
        <taxon>Hymenobacter</taxon>
    </lineage>
</organism>
<name>A0A5R8WH83_9BACT</name>
<dbReference type="GO" id="GO:0008233">
    <property type="term" value="F:peptidase activity"/>
    <property type="evidence" value="ECO:0007669"/>
    <property type="project" value="InterPro"/>
</dbReference>
<dbReference type="Gene3D" id="3.30.1380.10">
    <property type="match status" value="1"/>
</dbReference>
<dbReference type="InterPro" id="IPR039561">
    <property type="entry name" value="Peptidase_M15C"/>
</dbReference>
<comment type="caution">
    <text evidence="2">The sequence shown here is derived from an EMBL/GenBank/DDBJ whole genome shotgun (WGS) entry which is preliminary data.</text>
</comment>
<dbReference type="AlphaFoldDB" id="A0A5R8WH83"/>
<reference evidence="2 3" key="1">
    <citation type="submission" date="2019-05" db="EMBL/GenBank/DDBJ databases">
        <title>Hymenobacter edaphi sp. nov., isolated from abandoned arsenic-contaminated farmland soil.</title>
        <authorList>
            <person name="Nie L."/>
        </authorList>
    </citation>
    <scope>NUCLEOTIDE SEQUENCE [LARGE SCALE GENOMIC DNA]</scope>
    <source>
        <strain evidence="2 3">1-3-3-8</strain>
    </source>
</reference>